<accession>A0A561SSI5</accession>
<dbReference type="GO" id="GO:0070967">
    <property type="term" value="F:coenzyme F420 binding"/>
    <property type="evidence" value="ECO:0007669"/>
    <property type="project" value="TreeGrafter"/>
</dbReference>
<dbReference type="InterPro" id="IPR052019">
    <property type="entry name" value="F420H2_bilvrd_red/Heme_oxyg"/>
</dbReference>
<comment type="caution">
    <text evidence="2">The sequence shown here is derived from an EMBL/GenBank/DDBJ whole genome shotgun (WGS) entry which is preliminary data.</text>
</comment>
<dbReference type="GO" id="GO:0005829">
    <property type="term" value="C:cytosol"/>
    <property type="evidence" value="ECO:0007669"/>
    <property type="project" value="TreeGrafter"/>
</dbReference>
<protein>
    <submittedName>
        <fullName evidence="2">Pyridoxamine 5'-phosphate oxidase</fullName>
    </submittedName>
</protein>
<dbReference type="EMBL" id="VIWU01000001">
    <property type="protein sequence ID" value="TWF77795.1"/>
    <property type="molecule type" value="Genomic_DNA"/>
</dbReference>
<dbReference type="InterPro" id="IPR012349">
    <property type="entry name" value="Split_barrel_FMN-bd"/>
</dbReference>
<name>A0A561SSI5_9PSEU</name>
<keyword evidence="1" id="KW-0560">Oxidoreductase</keyword>
<gene>
    <name evidence="2" type="ORF">FHX44_113710</name>
</gene>
<dbReference type="PANTHER" id="PTHR35176">
    <property type="entry name" value="HEME OXYGENASE HI_0854-RELATED"/>
    <property type="match status" value="1"/>
</dbReference>
<evidence type="ECO:0000256" key="1">
    <source>
        <dbReference type="ARBA" id="ARBA00023002"/>
    </source>
</evidence>
<evidence type="ECO:0000313" key="2">
    <source>
        <dbReference type="EMBL" id="TWF77795.1"/>
    </source>
</evidence>
<reference evidence="2 3" key="1">
    <citation type="submission" date="2019-06" db="EMBL/GenBank/DDBJ databases">
        <title>Sequencing the genomes of 1000 actinobacteria strains.</title>
        <authorList>
            <person name="Klenk H.-P."/>
        </authorList>
    </citation>
    <scope>NUCLEOTIDE SEQUENCE [LARGE SCALE GENOMIC DNA]</scope>
    <source>
        <strain evidence="2 3">DSM 45671</strain>
    </source>
</reference>
<dbReference type="GO" id="GO:0016627">
    <property type="term" value="F:oxidoreductase activity, acting on the CH-CH group of donors"/>
    <property type="evidence" value="ECO:0007669"/>
    <property type="project" value="TreeGrafter"/>
</dbReference>
<dbReference type="OrthoDB" id="156845at2"/>
<dbReference type="AlphaFoldDB" id="A0A561SSI5"/>
<evidence type="ECO:0000313" key="3">
    <source>
        <dbReference type="Proteomes" id="UP000321261"/>
    </source>
</evidence>
<dbReference type="PANTHER" id="PTHR35176:SF6">
    <property type="entry name" value="HEME OXYGENASE HI_0854-RELATED"/>
    <property type="match status" value="1"/>
</dbReference>
<proteinExistence type="predicted"/>
<keyword evidence="3" id="KW-1185">Reference proteome</keyword>
<dbReference type="Gene3D" id="2.30.110.10">
    <property type="entry name" value="Electron Transport, Fmn-binding Protein, Chain A"/>
    <property type="match status" value="1"/>
</dbReference>
<dbReference type="Proteomes" id="UP000321261">
    <property type="component" value="Unassembled WGS sequence"/>
</dbReference>
<organism evidence="2 3">
    <name type="scientific">Pseudonocardia hierapolitana</name>
    <dbReference type="NCBI Taxonomy" id="1128676"/>
    <lineage>
        <taxon>Bacteria</taxon>
        <taxon>Bacillati</taxon>
        <taxon>Actinomycetota</taxon>
        <taxon>Actinomycetes</taxon>
        <taxon>Pseudonocardiales</taxon>
        <taxon>Pseudonocardiaceae</taxon>
        <taxon>Pseudonocardia</taxon>
    </lineage>
</organism>
<dbReference type="SUPFAM" id="SSF50475">
    <property type="entry name" value="FMN-binding split barrel"/>
    <property type="match status" value="1"/>
</dbReference>
<dbReference type="RefSeq" id="WP_147256907.1">
    <property type="nucleotide sequence ID" value="NZ_VIWU01000001.1"/>
</dbReference>
<sequence>MNLPQGDLRLLDSAPARDLLNSSIPARLAFVWTDGTPRVIPTWFVWTGEEIVMCTFLAGPGIRHPARRVEVLRENPDVAITIDTDDAVPHALLIRGRAVVTEVDGLTPEHLAAARRYLGEEASASFVAAAQDPGTRTARIGVRPTWVGLIDFETRLPGPRGGVLG</sequence>